<comment type="catalytic activity">
    <reaction evidence="1 10">
        <text>ATP-independent breakage of single-stranded DNA, followed by passage and rejoining.</text>
        <dbReference type="EC" id="5.6.2.1"/>
    </reaction>
</comment>
<feature type="site" description="Interaction with DNA" evidence="10">
    <location>
        <position position="296"/>
    </location>
</feature>
<comment type="similarity">
    <text evidence="2 10">Belongs to the type IA topoisomerase family.</text>
</comment>
<dbReference type="CDD" id="cd03363">
    <property type="entry name" value="TOPRIM_TopoIA_TopoI"/>
    <property type="match status" value="1"/>
</dbReference>
<evidence type="ECO:0000259" key="11">
    <source>
        <dbReference type="PROSITE" id="PS50880"/>
    </source>
</evidence>
<dbReference type="InterPro" id="IPR034149">
    <property type="entry name" value="TOPRIM_TopoI"/>
</dbReference>
<keyword evidence="4" id="KW-0863">Zinc-finger</keyword>
<dbReference type="PROSITE" id="PS00396">
    <property type="entry name" value="TOPO_IA_1"/>
    <property type="match status" value="1"/>
</dbReference>
<evidence type="ECO:0000256" key="1">
    <source>
        <dbReference type="ARBA" id="ARBA00000213"/>
    </source>
</evidence>
<comment type="function">
    <text evidence="10">Releases the supercoiling and torsional tension of DNA, which is introduced during the DNA replication and transcription, by transiently cleaving and rejoining one strand of the DNA duplex. Introduces a single-strand break via transesterification at a target site in duplex DNA. The scissile phosphodiester is attacked by the catalytic tyrosine of the enzyme, resulting in the formation of a DNA-(5'-phosphotyrosyl)-enzyme intermediate and the expulsion of a 3'-OH DNA strand. The free DNA strand then undergoes passage around the unbroken strand, thus removing DNA supercoils. Finally, in the religation step, the DNA 3'-OH attacks the covalent intermediate to expel the active-site tyrosine and restore the DNA phosphodiester backbone.</text>
</comment>
<dbReference type="PANTHER" id="PTHR42785:SF1">
    <property type="entry name" value="DNA TOPOISOMERASE"/>
    <property type="match status" value="1"/>
</dbReference>
<dbReference type="InterPro" id="IPR013497">
    <property type="entry name" value="Topo_IA_cen"/>
</dbReference>
<evidence type="ECO:0000259" key="12">
    <source>
        <dbReference type="PROSITE" id="PS52039"/>
    </source>
</evidence>
<keyword evidence="9 10" id="KW-0413">Isomerase</keyword>
<dbReference type="SUPFAM" id="SSF56712">
    <property type="entry name" value="Prokaryotic type I DNA topoisomerase"/>
    <property type="match status" value="1"/>
</dbReference>
<dbReference type="InterPro" id="IPR023406">
    <property type="entry name" value="Topo_IA_AS"/>
</dbReference>
<dbReference type="PANTHER" id="PTHR42785">
    <property type="entry name" value="DNA TOPOISOMERASE, TYPE IA, CORE"/>
    <property type="match status" value="1"/>
</dbReference>
<evidence type="ECO:0000256" key="9">
    <source>
        <dbReference type="ARBA" id="ARBA00023235"/>
    </source>
</evidence>
<dbReference type="NCBIfam" id="TIGR01051">
    <property type="entry name" value="topA_bact"/>
    <property type="match status" value="1"/>
</dbReference>
<keyword evidence="3" id="KW-0479">Metal-binding</keyword>
<dbReference type="InterPro" id="IPR013498">
    <property type="entry name" value="Topo_IA_Znf"/>
</dbReference>
<dbReference type="Gene3D" id="3.40.50.140">
    <property type="match status" value="1"/>
</dbReference>
<evidence type="ECO:0000256" key="6">
    <source>
        <dbReference type="ARBA" id="ARBA00022842"/>
    </source>
</evidence>
<dbReference type="Pfam" id="PF01396">
    <property type="entry name" value="Zn_ribbon_Top1"/>
    <property type="match status" value="1"/>
</dbReference>
<organism evidence="13 14">
    <name type="scientific">Mycoplasmopsis felis</name>
    <dbReference type="NCBI Taxonomy" id="33923"/>
    <lineage>
        <taxon>Bacteria</taxon>
        <taxon>Bacillati</taxon>
        <taxon>Mycoplasmatota</taxon>
        <taxon>Mycoplasmoidales</taxon>
        <taxon>Metamycoplasmataceae</taxon>
        <taxon>Mycoplasmopsis</taxon>
    </lineage>
</organism>
<sequence length="604" mass="69918">MKNLVIVESPNKVKTIQKYLGDDFQVVASVGHFLKMKTDGEFGLGIDFEKWEPKYSLDSSKRKLVTEIKSLIKESEHIYIATDPDREGEAIGSHLVNYFKIEDKYSRIKYNEITKDAILKSFNNATKLDFGLIAAQQSRRMLDRIIGFRVTNLIKTKFKNSPGLPTAGRVQSIALKLVVDREKEINAFIPQQYFKLSAKLKDNPTLAYYFNPENESEYNDWIFTNEIYKVKTDIENAQKILNVIDINVSNRKVSAKTPFKQSILYKKSPFSASSTQIIIQKLYEGYGESGLISYPRTDSTRLSQTFIDQAHSYIKNKWGQDYIASEIKGFSGDQDAHEAIRPTDISLTPERARTIYPEMTDQEYKVYKLIYENTLQSLIKQPIRQSKQYTFNNGEYKFRQSFSKVIYDGYYVVTGFDEEFLDPNYELNQIVDVEEFNFEDHETKPAPRYNDGTLIEMLDTIKVGRPSTFASTVNIIKERAFVERNLPVLKPTEFGMIINDYLINTFPDIFNEKYTAEVESQLDKIAEHEINKNLIMQNFWDNFTEVVKNASSKLEVVQFELTEIEKPCPNDQGILLIRNNKRGQKFIGCKNFPKCKYTESLVSE</sequence>
<dbReference type="CDD" id="cd00186">
    <property type="entry name" value="TOP1Ac"/>
    <property type="match status" value="1"/>
</dbReference>
<evidence type="ECO:0000256" key="8">
    <source>
        <dbReference type="ARBA" id="ARBA00023125"/>
    </source>
</evidence>
<evidence type="ECO:0000256" key="5">
    <source>
        <dbReference type="ARBA" id="ARBA00022833"/>
    </source>
</evidence>
<name>A0A809SK29_9BACT</name>
<keyword evidence="8 10" id="KW-0238">DNA-binding</keyword>
<dbReference type="InterPro" id="IPR006171">
    <property type="entry name" value="TOPRIM_dom"/>
</dbReference>
<dbReference type="PROSITE" id="PS52039">
    <property type="entry name" value="TOPO_IA_2"/>
    <property type="match status" value="1"/>
</dbReference>
<evidence type="ECO:0000256" key="2">
    <source>
        <dbReference type="ARBA" id="ARBA00009446"/>
    </source>
</evidence>
<dbReference type="EC" id="5.6.2.1" evidence="10"/>
<comment type="caution">
    <text evidence="10">Lacks conserved residue(s) required for the propagation of feature annotation.</text>
</comment>
<dbReference type="HAMAP" id="MF_00952">
    <property type="entry name" value="Topoisom_1_prok"/>
    <property type="match status" value="1"/>
</dbReference>
<dbReference type="EMBL" id="AP022325">
    <property type="protein sequence ID" value="BBU47516.1"/>
    <property type="molecule type" value="Genomic_DNA"/>
</dbReference>
<dbReference type="PRINTS" id="PR00417">
    <property type="entry name" value="PRTPISMRASEI"/>
</dbReference>
<comment type="subunit">
    <text evidence="10">Monomer.</text>
</comment>
<evidence type="ECO:0000256" key="4">
    <source>
        <dbReference type="ARBA" id="ARBA00022771"/>
    </source>
</evidence>
<dbReference type="Gene3D" id="1.10.460.10">
    <property type="entry name" value="Topoisomerase I, domain 2"/>
    <property type="match status" value="1"/>
</dbReference>
<dbReference type="Pfam" id="PF01751">
    <property type="entry name" value="Toprim"/>
    <property type="match status" value="1"/>
</dbReference>
<dbReference type="Gene3D" id="2.70.20.10">
    <property type="entry name" value="Topoisomerase I, domain 3"/>
    <property type="match status" value="1"/>
</dbReference>
<dbReference type="GO" id="GO:0006265">
    <property type="term" value="P:DNA topological change"/>
    <property type="evidence" value="ECO:0007669"/>
    <property type="project" value="UniProtKB-UniRule"/>
</dbReference>
<dbReference type="SMART" id="SM00493">
    <property type="entry name" value="TOPRIM"/>
    <property type="match status" value="1"/>
</dbReference>
<keyword evidence="14" id="KW-1185">Reference proteome</keyword>
<evidence type="ECO:0000256" key="7">
    <source>
        <dbReference type="ARBA" id="ARBA00023029"/>
    </source>
</evidence>
<evidence type="ECO:0000256" key="10">
    <source>
        <dbReference type="HAMAP-Rule" id="MF_00952"/>
    </source>
</evidence>
<dbReference type="SMART" id="SM00437">
    <property type="entry name" value="TOP1Ac"/>
    <property type="match status" value="1"/>
</dbReference>
<keyword evidence="6" id="KW-0460">Magnesium</keyword>
<dbReference type="RefSeq" id="WP_161553021.1">
    <property type="nucleotide sequence ID" value="NZ_AP022325.1"/>
</dbReference>
<dbReference type="Pfam" id="PF01131">
    <property type="entry name" value="Topoisom_bac"/>
    <property type="match status" value="1"/>
</dbReference>
<feature type="site" description="Interaction with DNA" evidence="10">
    <location>
        <position position="143"/>
    </location>
</feature>
<dbReference type="KEGG" id="mfel:JPM2_2090"/>
<dbReference type="InterPro" id="IPR005733">
    <property type="entry name" value="TopoI_bac-type"/>
</dbReference>
<evidence type="ECO:0000256" key="3">
    <source>
        <dbReference type="ARBA" id="ARBA00022723"/>
    </source>
</evidence>
<dbReference type="InterPro" id="IPR013824">
    <property type="entry name" value="Topo_IA_cen_sub1"/>
</dbReference>
<dbReference type="Proteomes" id="UP000464317">
    <property type="component" value="Chromosome"/>
</dbReference>
<dbReference type="InterPro" id="IPR003601">
    <property type="entry name" value="Topo_IA_2"/>
</dbReference>
<feature type="site" description="Interaction with DNA" evidence="10">
    <location>
        <position position="140"/>
    </location>
</feature>
<dbReference type="GO" id="GO:0008270">
    <property type="term" value="F:zinc ion binding"/>
    <property type="evidence" value="ECO:0007669"/>
    <property type="project" value="UniProtKB-KW"/>
</dbReference>
<dbReference type="AlphaFoldDB" id="A0A809SK29"/>
<dbReference type="Gene3D" id="1.10.290.10">
    <property type="entry name" value="Topoisomerase I, domain 4"/>
    <property type="match status" value="1"/>
</dbReference>
<keyword evidence="7 10" id="KW-0799">Topoisomerase</keyword>
<reference evidence="13 14" key="1">
    <citation type="submission" date="2020-01" db="EMBL/GenBank/DDBJ databases">
        <title>Complete genome sequence of Mycoplasma felis strain Myco-2.</title>
        <authorList>
            <person name="Kinoshita Y."/>
            <person name="Niwa H."/>
            <person name="Uchida-Fujii E."/>
            <person name="Nukada T."/>
        </authorList>
    </citation>
    <scope>NUCLEOTIDE SEQUENCE [LARGE SCALE GENOMIC DNA]</scope>
    <source>
        <strain evidence="13 14">Myco-2</strain>
    </source>
</reference>
<evidence type="ECO:0000313" key="14">
    <source>
        <dbReference type="Proteomes" id="UP000464317"/>
    </source>
</evidence>
<feature type="site" description="Interaction with DNA" evidence="10">
    <location>
        <position position="139"/>
    </location>
</feature>
<dbReference type="GO" id="GO:0003917">
    <property type="term" value="F:DNA topoisomerase type I (single strand cut, ATP-independent) activity"/>
    <property type="evidence" value="ECO:0007669"/>
    <property type="project" value="UniProtKB-UniRule"/>
</dbReference>
<evidence type="ECO:0000313" key="13">
    <source>
        <dbReference type="EMBL" id="BBU47516.1"/>
    </source>
</evidence>
<proteinExistence type="inferred from homology"/>
<feature type="domain" description="Toprim" evidence="11">
    <location>
        <begin position="2"/>
        <end position="118"/>
    </location>
</feature>
<dbReference type="InterPro" id="IPR003602">
    <property type="entry name" value="Topo_IA_DNA-bd_dom"/>
</dbReference>
<protein>
    <recommendedName>
        <fullName evidence="10">DNA topoisomerase 1</fullName>
        <ecNumber evidence="10">5.6.2.1</ecNumber>
    </recommendedName>
    <alternativeName>
        <fullName evidence="10">DNA topoisomerase I</fullName>
    </alternativeName>
</protein>
<keyword evidence="5" id="KW-0862">Zinc</keyword>
<dbReference type="SUPFAM" id="SSF57783">
    <property type="entry name" value="Zinc beta-ribbon"/>
    <property type="match status" value="1"/>
</dbReference>
<dbReference type="SMART" id="SM00436">
    <property type="entry name" value="TOP1Bc"/>
    <property type="match status" value="1"/>
</dbReference>
<accession>A0A809SK29</accession>
<dbReference type="InterPro" id="IPR013825">
    <property type="entry name" value="Topo_IA_cen_sub2"/>
</dbReference>
<gene>
    <name evidence="10 13" type="primary">topA</name>
    <name evidence="13" type="ORF">JPM2_2090</name>
</gene>
<dbReference type="PROSITE" id="PS50880">
    <property type="entry name" value="TOPRIM"/>
    <property type="match status" value="1"/>
</dbReference>
<feature type="site" description="Interaction with DNA" evidence="10">
    <location>
        <position position="479"/>
    </location>
</feature>
<dbReference type="GO" id="GO:0005694">
    <property type="term" value="C:chromosome"/>
    <property type="evidence" value="ECO:0007669"/>
    <property type="project" value="InterPro"/>
</dbReference>
<dbReference type="InterPro" id="IPR000380">
    <property type="entry name" value="Topo_IA"/>
</dbReference>
<dbReference type="InterPro" id="IPR028612">
    <property type="entry name" value="Topoisom_1_IA"/>
</dbReference>
<dbReference type="GO" id="GO:0003677">
    <property type="term" value="F:DNA binding"/>
    <property type="evidence" value="ECO:0007669"/>
    <property type="project" value="UniProtKB-KW"/>
</dbReference>
<dbReference type="Gene3D" id="3.30.65.10">
    <property type="entry name" value="Bacterial Topoisomerase I, domain 1"/>
    <property type="match status" value="1"/>
</dbReference>
<dbReference type="InterPro" id="IPR023405">
    <property type="entry name" value="Topo_IA_core_domain"/>
</dbReference>
<feature type="domain" description="Topo IA-type catalytic" evidence="12">
    <location>
        <begin position="129"/>
        <end position="547"/>
    </location>
</feature>
<feature type="site" description="Interaction with DNA" evidence="10">
    <location>
        <position position="32"/>
    </location>
</feature>
<dbReference type="InterPro" id="IPR013826">
    <property type="entry name" value="Topo_IA_cen_sub3"/>
</dbReference>
<feature type="active site" description="O-(5'-phospho-DNA)-tyrosine intermediate" evidence="10">
    <location>
        <position position="294"/>
    </location>
</feature>